<keyword evidence="2" id="KW-0805">Transcription regulation</keyword>
<evidence type="ECO:0000256" key="1">
    <source>
        <dbReference type="ARBA" id="ARBA00004049"/>
    </source>
</evidence>
<keyword evidence="5" id="KW-0804">Transcription</keyword>
<dbReference type="PANTHER" id="PTHR46373:SF2">
    <property type="entry name" value="RWP-RK DOMAIN-CONTAINING PROTEIN"/>
    <property type="match status" value="1"/>
</dbReference>
<keyword evidence="4" id="KW-0238">DNA-binding</keyword>
<proteinExistence type="predicted"/>
<protein>
    <recommendedName>
        <fullName evidence="7">RWP-RK domain-containing protein</fullName>
    </recommendedName>
</protein>
<dbReference type="InterPro" id="IPR044607">
    <property type="entry name" value="RKD-like"/>
</dbReference>
<evidence type="ECO:0000313" key="8">
    <source>
        <dbReference type="EMBL" id="EGZ12486.1"/>
    </source>
</evidence>
<name>G4ZX16_PHYSP</name>
<evidence type="ECO:0000313" key="9">
    <source>
        <dbReference type="Proteomes" id="UP000002640"/>
    </source>
</evidence>
<dbReference type="Pfam" id="PF02042">
    <property type="entry name" value="RWP-RK"/>
    <property type="match status" value="1"/>
</dbReference>
<keyword evidence="9" id="KW-1185">Reference proteome</keyword>
<dbReference type="GO" id="GO:0003677">
    <property type="term" value="F:DNA binding"/>
    <property type="evidence" value="ECO:0007669"/>
    <property type="project" value="UniProtKB-KW"/>
</dbReference>
<feature type="domain" description="RWP-RK" evidence="7">
    <location>
        <begin position="1"/>
        <end position="64"/>
    </location>
</feature>
<dbReference type="GO" id="GO:0003700">
    <property type="term" value="F:DNA-binding transcription factor activity"/>
    <property type="evidence" value="ECO:0007669"/>
    <property type="project" value="InterPro"/>
</dbReference>
<dbReference type="RefSeq" id="XP_009532819.1">
    <property type="nucleotide sequence ID" value="XM_009534524.1"/>
</dbReference>
<sequence>MLRPHFEEPLAKVAANFGICVTLLKKICRRHGIARWPHRQITGLRKSIASMEHAIGYFDGERRESYAEQLLKQKNKLAALLEDPTTSNPLLASDEDQATMVARQTKVPSVQPDIGYEVPPAHVTRASSPTGPLLVDYPYYGASSAAVPVQSSPMWLPAEPSYTQKYHQLYPPPKLQQSRPEIYSTTSYNVPGAVPSSSGASSPPIYLPPLRRETRSLLPPISSLVVSGSNGINPYKPGKKSHSYTAYAV</sequence>
<dbReference type="OMA" id="HFGICVT"/>
<dbReference type="EMBL" id="JH159157">
    <property type="protein sequence ID" value="EGZ12486.1"/>
    <property type="molecule type" value="Genomic_DNA"/>
</dbReference>
<reference evidence="8 9" key="1">
    <citation type="journal article" date="2006" name="Science">
        <title>Phytophthora genome sequences uncover evolutionary origins and mechanisms of pathogenesis.</title>
        <authorList>
            <person name="Tyler B.M."/>
            <person name="Tripathy S."/>
            <person name="Zhang X."/>
            <person name="Dehal P."/>
            <person name="Jiang R.H."/>
            <person name="Aerts A."/>
            <person name="Arredondo F.D."/>
            <person name="Baxter L."/>
            <person name="Bensasson D."/>
            <person name="Beynon J.L."/>
            <person name="Chapman J."/>
            <person name="Damasceno C.M."/>
            <person name="Dorrance A.E."/>
            <person name="Dou D."/>
            <person name="Dickerman A.W."/>
            <person name="Dubchak I.L."/>
            <person name="Garbelotto M."/>
            <person name="Gijzen M."/>
            <person name="Gordon S.G."/>
            <person name="Govers F."/>
            <person name="Grunwald N.J."/>
            <person name="Huang W."/>
            <person name="Ivors K.L."/>
            <person name="Jones R.W."/>
            <person name="Kamoun S."/>
            <person name="Krampis K."/>
            <person name="Lamour K.H."/>
            <person name="Lee M.K."/>
            <person name="McDonald W.H."/>
            <person name="Medina M."/>
            <person name="Meijer H.J."/>
            <person name="Nordberg E.K."/>
            <person name="Maclean D.J."/>
            <person name="Ospina-Giraldo M.D."/>
            <person name="Morris P.F."/>
            <person name="Phuntumart V."/>
            <person name="Putnam N.H."/>
            <person name="Rash S."/>
            <person name="Rose J.K."/>
            <person name="Sakihama Y."/>
            <person name="Salamov A.A."/>
            <person name="Savidor A."/>
            <person name="Scheuring C.F."/>
            <person name="Smith B.M."/>
            <person name="Sobral B.W."/>
            <person name="Terry A."/>
            <person name="Torto-Alalibo T.A."/>
            <person name="Win J."/>
            <person name="Xu Z."/>
            <person name="Zhang H."/>
            <person name="Grigoriev I.V."/>
            <person name="Rokhsar D.S."/>
            <person name="Boore J.L."/>
        </authorList>
    </citation>
    <scope>NUCLEOTIDE SEQUENCE [LARGE SCALE GENOMIC DNA]</scope>
    <source>
        <strain evidence="8 9">P6497</strain>
    </source>
</reference>
<gene>
    <name evidence="8" type="ORF">PHYSODRAFT_516456</name>
</gene>
<evidence type="ECO:0000256" key="4">
    <source>
        <dbReference type="ARBA" id="ARBA00023125"/>
    </source>
</evidence>
<dbReference type="STRING" id="1094619.G4ZX16"/>
<keyword evidence="3" id="KW-0175">Coiled coil</keyword>
<dbReference type="InParanoid" id="G4ZX16"/>
<keyword evidence="6" id="KW-0539">Nucleus</keyword>
<accession>G4ZX16</accession>
<evidence type="ECO:0000256" key="3">
    <source>
        <dbReference type="ARBA" id="ARBA00023054"/>
    </source>
</evidence>
<evidence type="ECO:0000256" key="5">
    <source>
        <dbReference type="ARBA" id="ARBA00023163"/>
    </source>
</evidence>
<evidence type="ECO:0000259" key="7">
    <source>
        <dbReference type="PROSITE" id="PS51519"/>
    </source>
</evidence>
<dbReference type="Proteomes" id="UP000002640">
    <property type="component" value="Unassembled WGS sequence"/>
</dbReference>
<evidence type="ECO:0000256" key="2">
    <source>
        <dbReference type="ARBA" id="ARBA00023015"/>
    </source>
</evidence>
<dbReference type="PROSITE" id="PS51519">
    <property type="entry name" value="RWP_RK"/>
    <property type="match status" value="1"/>
</dbReference>
<organism evidence="8 9">
    <name type="scientific">Phytophthora sojae (strain P6497)</name>
    <name type="common">Soybean stem and root rot agent</name>
    <name type="synonym">Phytophthora megasperma f. sp. glycines</name>
    <dbReference type="NCBI Taxonomy" id="1094619"/>
    <lineage>
        <taxon>Eukaryota</taxon>
        <taxon>Sar</taxon>
        <taxon>Stramenopiles</taxon>
        <taxon>Oomycota</taxon>
        <taxon>Peronosporomycetes</taxon>
        <taxon>Peronosporales</taxon>
        <taxon>Peronosporaceae</taxon>
        <taxon>Phytophthora</taxon>
    </lineage>
</organism>
<dbReference type="KEGG" id="psoj:PHYSODRAFT_516456"/>
<dbReference type="InterPro" id="IPR003035">
    <property type="entry name" value="RWP-RK_dom"/>
</dbReference>
<comment type="function">
    <text evidence="1">Putative transcription factor.</text>
</comment>
<evidence type="ECO:0000256" key="6">
    <source>
        <dbReference type="ARBA" id="ARBA00023242"/>
    </source>
</evidence>
<dbReference type="AlphaFoldDB" id="G4ZX16"/>
<dbReference type="PANTHER" id="PTHR46373">
    <property type="entry name" value="PROTEIN RKD4"/>
    <property type="match status" value="1"/>
</dbReference>
<dbReference type="GeneID" id="20659807"/>